<dbReference type="EMBL" id="JAEEFW010000001">
    <property type="protein sequence ID" value="MBU4631554.1"/>
    <property type="molecule type" value="Genomic_DNA"/>
</dbReference>
<sequence>MISERKASVLEAWKILLEDRGYRADSPDAWHQALLDAAGNMLRSGVIDQAGWLELKDQANTAYERAIEEAVAQRVADPKA</sequence>
<dbReference type="AlphaFoldDB" id="A0AAJ0ZFU5"/>
<name>A0AAJ0ZFU5_9PSED</name>
<reference evidence="1" key="1">
    <citation type="submission" date="2020-12" db="EMBL/GenBank/DDBJ databases">
        <title>Generalized mutagenesis with transposon Tn5. A laboratory procedure for the identification of genes responsible for a bacterial phenotype and its regulation, illustrated with phenazine production in Pseudomonas chlororaphis.</title>
        <authorList>
            <person name="Muzio F."/>
            <person name="Sobrero P."/>
            <person name="Agaras B."/>
            <person name="Valverde C."/>
        </authorList>
    </citation>
    <scope>NUCLEOTIDE SEQUENCE</scope>
    <source>
        <strain evidence="1">SMMP3</strain>
    </source>
</reference>
<dbReference type="RefSeq" id="WP_162095388.1">
    <property type="nucleotide sequence ID" value="NZ_CP048051.1"/>
</dbReference>
<accession>A0AAJ0ZFU5</accession>
<protein>
    <submittedName>
        <fullName evidence="1">Uncharacterized protein</fullName>
    </submittedName>
</protein>
<proteinExistence type="predicted"/>
<evidence type="ECO:0000313" key="2">
    <source>
        <dbReference type="Proteomes" id="UP000787568"/>
    </source>
</evidence>
<evidence type="ECO:0000313" key="1">
    <source>
        <dbReference type="EMBL" id="MBU4631554.1"/>
    </source>
</evidence>
<organism evidence="1 2">
    <name type="scientific">Pseudomonas chlororaphis subsp. aurantiaca</name>
    <dbReference type="NCBI Taxonomy" id="86192"/>
    <lineage>
        <taxon>Bacteria</taxon>
        <taxon>Pseudomonadati</taxon>
        <taxon>Pseudomonadota</taxon>
        <taxon>Gammaproteobacteria</taxon>
        <taxon>Pseudomonadales</taxon>
        <taxon>Pseudomonadaceae</taxon>
        <taxon>Pseudomonas</taxon>
    </lineage>
</organism>
<dbReference type="Proteomes" id="UP000787568">
    <property type="component" value="Unassembled WGS sequence"/>
</dbReference>
<comment type="caution">
    <text evidence="1">The sequence shown here is derived from an EMBL/GenBank/DDBJ whole genome shotgun (WGS) entry which is preliminary data.</text>
</comment>
<gene>
    <name evidence="1" type="ORF">I8747_01885</name>
</gene>